<feature type="domain" description="Protein kinase" evidence="4">
    <location>
        <begin position="737"/>
        <end position="1078"/>
    </location>
</feature>
<comment type="caution">
    <text evidence="5">The sequence shown here is derived from an EMBL/GenBank/DDBJ whole genome shotgun (WGS) entry which is preliminary data.</text>
</comment>
<keyword evidence="3" id="KW-0812">Transmembrane</keyword>
<feature type="transmembrane region" description="Helical" evidence="3">
    <location>
        <begin position="56"/>
        <end position="73"/>
    </location>
</feature>
<dbReference type="SUPFAM" id="SSF56112">
    <property type="entry name" value="Protein kinase-like (PK-like)"/>
    <property type="match status" value="1"/>
</dbReference>
<keyword evidence="1" id="KW-0175">Coiled coil</keyword>
<reference evidence="5 6" key="1">
    <citation type="submission" date="2019-12" db="EMBL/GenBank/DDBJ databases">
        <authorList>
            <person name="Floudas D."/>
            <person name="Bentzer J."/>
            <person name="Ahren D."/>
            <person name="Johansson T."/>
            <person name="Persson P."/>
            <person name="Tunlid A."/>
        </authorList>
    </citation>
    <scope>NUCLEOTIDE SEQUENCE [LARGE SCALE GENOMIC DNA]</scope>
    <source>
        <strain evidence="5 6">CBS 102.39</strain>
    </source>
</reference>
<dbReference type="AlphaFoldDB" id="A0A8H4QR43"/>
<dbReference type="PANTHER" id="PTHR37471">
    <property type="entry name" value="UNNAMED PRODUCT"/>
    <property type="match status" value="1"/>
</dbReference>
<dbReference type="InterPro" id="IPR000719">
    <property type="entry name" value="Prot_kinase_dom"/>
</dbReference>
<feature type="transmembrane region" description="Helical" evidence="3">
    <location>
        <begin position="257"/>
        <end position="279"/>
    </location>
</feature>
<proteinExistence type="predicted"/>
<dbReference type="SMART" id="SM00220">
    <property type="entry name" value="S_TKc"/>
    <property type="match status" value="1"/>
</dbReference>
<dbReference type="Pfam" id="PF00069">
    <property type="entry name" value="Pkinase"/>
    <property type="match status" value="1"/>
</dbReference>
<organism evidence="5 6">
    <name type="scientific">Agrocybe pediades</name>
    <dbReference type="NCBI Taxonomy" id="84607"/>
    <lineage>
        <taxon>Eukaryota</taxon>
        <taxon>Fungi</taxon>
        <taxon>Dikarya</taxon>
        <taxon>Basidiomycota</taxon>
        <taxon>Agaricomycotina</taxon>
        <taxon>Agaricomycetes</taxon>
        <taxon>Agaricomycetidae</taxon>
        <taxon>Agaricales</taxon>
        <taxon>Agaricineae</taxon>
        <taxon>Strophariaceae</taxon>
        <taxon>Agrocybe</taxon>
    </lineage>
</organism>
<dbReference type="InterPro" id="IPR029058">
    <property type="entry name" value="AB_hydrolase_fold"/>
</dbReference>
<evidence type="ECO:0000256" key="2">
    <source>
        <dbReference type="SAM" id="MobiDB-lite"/>
    </source>
</evidence>
<dbReference type="GO" id="GO:0005524">
    <property type="term" value="F:ATP binding"/>
    <property type="evidence" value="ECO:0007669"/>
    <property type="project" value="InterPro"/>
</dbReference>
<feature type="region of interest" description="Disordered" evidence="2">
    <location>
        <begin position="629"/>
        <end position="662"/>
    </location>
</feature>
<name>A0A8H4QR43_9AGAR</name>
<feature type="coiled-coil region" evidence="1">
    <location>
        <begin position="170"/>
        <end position="197"/>
    </location>
</feature>
<gene>
    <name evidence="5" type="ORF">D9613_012491</name>
</gene>
<feature type="region of interest" description="Disordered" evidence="2">
    <location>
        <begin position="535"/>
        <end position="556"/>
    </location>
</feature>
<dbReference type="Proteomes" id="UP000521872">
    <property type="component" value="Unassembled WGS sequence"/>
</dbReference>
<dbReference type="SUPFAM" id="SSF53474">
    <property type="entry name" value="alpha/beta-Hydrolases"/>
    <property type="match status" value="1"/>
</dbReference>
<evidence type="ECO:0000313" key="6">
    <source>
        <dbReference type="Proteomes" id="UP000521872"/>
    </source>
</evidence>
<evidence type="ECO:0000256" key="3">
    <source>
        <dbReference type="SAM" id="Phobius"/>
    </source>
</evidence>
<keyword evidence="6" id="KW-1185">Reference proteome</keyword>
<feature type="compositionally biased region" description="Basic and acidic residues" evidence="2">
    <location>
        <begin position="629"/>
        <end position="640"/>
    </location>
</feature>
<accession>A0A8H4QR43</accession>
<feature type="transmembrane region" description="Helical" evidence="3">
    <location>
        <begin position="12"/>
        <end position="36"/>
    </location>
</feature>
<evidence type="ECO:0000313" key="5">
    <source>
        <dbReference type="EMBL" id="KAF4615676.1"/>
    </source>
</evidence>
<dbReference type="PROSITE" id="PS50011">
    <property type="entry name" value="PROTEIN_KINASE_DOM"/>
    <property type="match status" value="1"/>
</dbReference>
<dbReference type="GO" id="GO:0004672">
    <property type="term" value="F:protein kinase activity"/>
    <property type="evidence" value="ECO:0007669"/>
    <property type="project" value="InterPro"/>
</dbReference>
<protein>
    <recommendedName>
        <fullName evidence="4">Protein kinase domain-containing protein</fullName>
    </recommendedName>
</protein>
<evidence type="ECO:0000256" key="1">
    <source>
        <dbReference type="SAM" id="Coils"/>
    </source>
</evidence>
<keyword evidence="3" id="KW-0472">Membrane</keyword>
<dbReference type="InterPro" id="IPR011009">
    <property type="entry name" value="Kinase-like_dom_sf"/>
</dbReference>
<dbReference type="EMBL" id="JAACJL010000034">
    <property type="protein sequence ID" value="KAF4615676.1"/>
    <property type="molecule type" value="Genomic_DNA"/>
</dbReference>
<dbReference type="Gene3D" id="1.10.510.10">
    <property type="entry name" value="Transferase(Phosphotransferase) domain 1"/>
    <property type="match status" value="1"/>
</dbReference>
<evidence type="ECO:0000259" key="4">
    <source>
        <dbReference type="PROSITE" id="PS50011"/>
    </source>
</evidence>
<dbReference type="PANTHER" id="PTHR37471:SF1">
    <property type="entry name" value="AB HYDROLASE-1 DOMAIN-CONTAINING PROTEIN"/>
    <property type="match status" value="1"/>
</dbReference>
<keyword evidence="3" id="KW-1133">Transmembrane helix</keyword>
<sequence length="1078" mass="120766">MITDTIPNYVFIRICIGLLRLIAPLSIGCIVCFAILEISALWRNGSVWTPTMVETGILVYAMIEAGFCLGVYLPRKRRMQAPPVNPPPVLSRKQRERIFEQCLASMKLSSISNPTSINSTPHTASSSGCLPYPSGWFLSGGEGGASPTNENLSEWLLWALFSSSPTPETLETHKEELEQYIIRIEGERKRCASLEMRSRYEVISSPGVGQADYVDIEAEATVSCPSPPTIQTTSSVKSKLQSMRVTLDPVKMSHRPLVWYLIVCIVDTYTTIVLLLMGFKHYTPPSFSSSTRSYDNRAFPPRPLLSTWLFSNKGPKGAMMPYWYRPHRCSWEKKMPVVFLHGIGIGLYPYLSFFRKLISLFATDSDAGSVGMVIPELLPICMHMTPRTVPNRQAMLDSLEIILEEVKRLDSETQGVASLSSFREEDQRPLLGERQPSYNGLQDSAGSISSPWDRIVLCAHSYGTFVAGWIVRECVDVPDCGEDGTAHANTLGASDHKQSGIASRIAHIIMADPIPILLSDPAVARNFLYRHPSTVPPRLPHGSSPTHHPISSHRNQKSLYSIPRAISSWLPTYSSASAWQLYYFASRDADVARTLFRAFFWAEGGIWKEEVEAFVSGCSADEIHARKGKLENGDSSRGQHGEAYGTGDEDSGNVDGERSVRRRRRGRNLAVVLGGQDQIVPAKTIRRYLTGEQEEKEYWCRRFVYPSNDQAPSEVDREEEGSEVEVERCVLEGTPPRAVGFRAGGGALEVLFNPVLDHAVIFDEESYTVPLVDVVRRQEQKDISPPIGGVSRTNAVRVKDGQKVVLKKIPTNTDELKLVTLLSSAPMKEDRRNCSVPILDVLLSPVDDEYALIVMPFLASFDLLPFRFLGEFCEFSLQVLEGLAFLHEHGIAHRDLGSGNIMMDSTKMVPKGIHFAAPTTHDGVSLQFEWNTRWSVRPVQYYIIDFGESQQYKSKEGARMLGVWGQDRTAPELSDVVPYNPFNLDIYVLGNVFRQVLVRYDGLDEFHGLAVSMMNKCPELRPTAEDAVRVCKRIVEEVQKKKRMTVRVWQTHFTDGFPIRRGAFKKFAIQHGWANPPF</sequence>